<keyword evidence="1" id="KW-0732">Signal</keyword>
<proteinExistence type="predicted"/>
<evidence type="ECO:0000313" key="2">
    <source>
        <dbReference type="EMBL" id="UXP33831.1"/>
    </source>
</evidence>
<gene>
    <name evidence="2" type="ORF">N6H18_07700</name>
</gene>
<sequence length="108" mass="11572">MKNVRIFGLLLVFGLTAVMLTNCDSAVDALESCSQEEICPSKDVTACCDNKECVYKYDGKEYPEDDIDQLADDLGCGSSSNARVASTEGAELIGRLQDLLAEAKAGLK</sequence>
<feature type="chain" id="PRO_5047430055" evidence="1">
    <location>
        <begin position="27"/>
        <end position="108"/>
    </location>
</feature>
<evidence type="ECO:0000313" key="3">
    <source>
        <dbReference type="Proteomes" id="UP001065174"/>
    </source>
</evidence>
<organism evidence="2 3">
    <name type="scientific">Reichenbachiella agarivorans</name>
    <dbReference type="NCBI Taxonomy" id="2979464"/>
    <lineage>
        <taxon>Bacteria</taxon>
        <taxon>Pseudomonadati</taxon>
        <taxon>Bacteroidota</taxon>
        <taxon>Cytophagia</taxon>
        <taxon>Cytophagales</taxon>
        <taxon>Reichenbachiellaceae</taxon>
        <taxon>Reichenbachiella</taxon>
    </lineage>
</organism>
<name>A0ABY6CTI2_9BACT</name>
<accession>A0ABY6CTI2</accession>
<evidence type="ECO:0000256" key="1">
    <source>
        <dbReference type="SAM" id="SignalP"/>
    </source>
</evidence>
<protein>
    <submittedName>
        <fullName evidence="2">Uncharacterized protein</fullName>
    </submittedName>
</protein>
<feature type="signal peptide" evidence="1">
    <location>
        <begin position="1"/>
        <end position="26"/>
    </location>
</feature>
<dbReference type="EMBL" id="CP106679">
    <property type="protein sequence ID" value="UXP33831.1"/>
    <property type="molecule type" value="Genomic_DNA"/>
</dbReference>
<dbReference type="RefSeq" id="WP_262311257.1">
    <property type="nucleotide sequence ID" value="NZ_CP106679.1"/>
</dbReference>
<reference evidence="2" key="1">
    <citation type="submission" date="2022-09" db="EMBL/GenBank/DDBJ databases">
        <title>Comparative genomics and taxonomic characterization of three novel marine species of genus Reichenbachiella exhibiting antioxidant and polysaccharide degradation activities.</title>
        <authorList>
            <person name="Muhammad N."/>
            <person name="Lee Y.-J."/>
            <person name="Ko J."/>
            <person name="Kim S.-G."/>
        </authorList>
    </citation>
    <scope>NUCLEOTIDE SEQUENCE</scope>
    <source>
        <strain evidence="2">BKB1-1</strain>
    </source>
</reference>
<keyword evidence="3" id="KW-1185">Reference proteome</keyword>
<dbReference type="Proteomes" id="UP001065174">
    <property type="component" value="Chromosome"/>
</dbReference>